<feature type="region of interest" description="Disordered" evidence="1">
    <location>
        <begin position="164"/>
        <end position="184"/>
    </location>
</feature>
<dbReference type="Proteomes" id="UP000053732">
    <property type="component" value="Unassembled WGS sequence"/>
</dbReference>
<proteinExistence type="predicted"/>
<evidence type="ECO:0000313" key="2">
    <source>
        <dbReference type="EMBL" id="CRL26180.1"/>
    </source>
</evidence>
<organism evidence="2 3">
    <name type="scientific">Penicillium camemberti (strain FM 013)</name>
    <dbReference type="NCBI Taxonomy" id="1429867"/>
    <lineage>
        <taxon>Eukaryota</taxon>
        <taxon>Fungi</taxon>
        <taxon>Dikarya</taxon>
        <taxon>Ascomycota</taxon>
        <taxon>Pezizomycotina</taxon>
        <taxon>Eurotiomycetes</taxon>
        <taxon>Eurotiomycetidae</taxon>
        <taxon>Eurotiales</taxon>
        <taxon>Aspergillaceae</taxon>
        <taxon>Penicillium</taxon>
    </lineage>
</organism>
<name>A0A0G4PID9_PENC3</name>
<dbReference type="EMBL" id="HG793150">
    <property type="protein sequence ID" value="CRL26180.1"/>
    <property type="molecule type" value="Genomic_DNA"/>
</dbReference>
<gene>
    <name evidence="2" type="ORF">PCAMFM013_S017g000163</name>
</gene>
<keyword evidence="3" id="KW-1185">Reference proteome</keyword>
<dbReference type="AlphaFoldDB" id="A0A0G4PID9"/>
<accession>A0A0G4PID9</accession>
<protein>
    <submittedName>
        <fullName evidence="2">Str. FM013</fullName>
    </submittedName>
</protein>
<sequence>MGDNKPQPEDFDNPDVLNAVQSETETLPGFLQPGEDPSKPWHLRRNAILGLLRSPPDQPLNLFTGYHSLVCDVQVDGEQMCGKTFTMTRAFEHHTNRLHPACLVPFHLLSFNEEASRAAENGMKRWILTGGWRDASYLHEPGRCHPESPIGRMCDELEEIAAIDPPPNPEDHKDNDAPSAEVNRTAAVTTAVTKRIEVIDLTD</sequence>
<reference evidence="2 3" key="1">
    <citation type="journal article" date="2014" name="Nat. Commun.">
        <title>Multiple recent horizontal transfers of a large genomic region in cheese making fungi.</title>
        <authorList>
            <person name="Cheeseman K."/>
            <person name="Ropars J."/>
            <person name="Renault P."/>
            <person name="Dupont J."/>
            <person name="Gouzy J."/>
            <person name="Branca A."/>
            <person name="Abraham A.L."/>
            <person name="Ceppi M."/>
            <person name="Conseiller E."/>
            <person name="Debuchy R."/>
            <person name="Malagnac F."/>
            <person name="Goarin A."/>
            <person name="Silar P."/>
            <person name="Lacoste S."/>
            <person name="Sallet E."/>
            <person name="Bensimon A."/>
            <person name="Giraud T."/>
            <person name="Brygoo Y."/>
        </authorList>
    </citation>
    <scope>NUCLEOTIDE SEQUENCE [LARGE SCALE GENOMIC DNA]</scope>
    <source>
        <strain evidence="3">FM 013</strain>
    </source>
</reference>
<evidence type="ECO:0000313" key="3">
    <source>
        <dbReference type="Proteomes" id="UP000053732"/>
    </source>
</evidence>
<evidence type="ECO:0000256" key="1">
    <source>
        <dbReference type="SAM" id="MobiDB-lite"/>
    </source>
</evidence>